<comment type="caution">
    <text evidence="7">The sequence shown here is derived from an EMBL/GenBank/DDBJ whole genome shotgun (WGS) entry which is preliminary data.</text>
</comment>
<dbReference type="PANTHER" id="PTHR11010">
    <property type="entry name" value="PROTEASE S28 PRO-X CARBOXYPEPTIDASE-RELATED"/>
    <property type="match status" value="1"/>
</dbReference>
<name>A0A9W7L6I7_9STRA</name>
<evidence type="ECO:0000256" key="5">
    <source>
        <dbReference type="ARBA" id="ARBA00023180"/>
    </source>
</evidence>
<accession>A0A9W7L6I7</accession>
<dbReference type="OrthoDB" id="2130629at2759"/>
<keyword evidence="4" id="KW-0378">Hydrolase</keyword>
<dbReference type="GO" id="GO:0070008">
    <property type="term" value="F:serine-type exopeptidase activity"/>
    <property type="evidence" value="ECO:0007669"/>
    <property type="project" value="InterPro"/>
</dbReference>
<dbReference type="Pfam" id="PF05577">
    <property type="entry name" value="Peptidase_S28"/>
    <property type="match status" value="1"/>
</dbReference>
<evidence type="ECO:0000256" key="4">
    <source>
        <dbReference type="ARBA" id="ARBA00022801"/>
    </source>
</evidence>
<evidence type="ECO:0000313" key="7">
    <source>
        <dbReference type="EMBL" id="GMI33835.1"/>
    </source>
</evidence>
<dbReference type="AlphaFoldDB" id="A0A9W7L6I7"/>
<dbReference type="Gene3D" id="3.40.50.1820">
    <property type="entry name" value="alpha/beta hydrolase"/>
    <property type="match status" value="1"/>
</dbReference>
<evidence type="ECO:0000256" key="6">
    <source>
        <dbReference type="SAM" id="MobiDB-lite"/>
    </source>
</evidence>
<dbReference type="InterPro" id="IPR029058">
    <property type="entry name" value="AB_hydrolase_fold"/>
</dbReference>
<keyword evidence="3" id="KW-0732">Signal</keyword>
<dbReference type="Proteomes" id="UP001165065">
    <property type="component" value="Unassembled WGS sequence"/>
</dbReference>
<dbReference type="GO" id="GO:0008239">
    <property type="term" value="F:dipeptidyl-peptidase activity"/>
    <property type="evidence" value="ECO:0007669"/>
    <property type="project" value="TreeGrafter"/>
</dbReference>
<feature type="compositionally biased region" description="Basic and acidic residues" evidence="6">
    <location>
        <begin position="448"/>
        <end position="486"/>
    </location>
</feature>
<organism evidence="7 8">
    <name type="scientific">Triparma columacea</name>
    <dbReference type="NCBI Taxonomy" id="722753"/>
    <lineage>
        <taxon>Eukaryota</taxon>
        <taxon>Sar</taxon>
        <taxon>Stramenopiles</taxon>
        <taxon>Ochrophyta</taxon>
        <taxon>Bolidophyceae</taxon>
        <taxon>Parmales</taxon>
        <taxon>Triparmaceae</taxon>
        <taxon>Triparma</taxon>
    </lineage>
</organism>
<evidence type="ECO:0008006" key="9">
    <source>
        <dbReference type="Google" id="ProtNLM"/>
    </source>
</evidence>
<dbReference type="GO" id="GO:0006508">
    <property type="term" value="P:proteolysis"/>
    <property type="evidence" value="ECO:0007669"/>
    <property type="project" value="UniProtKB-KW"/>
</dbReference>
<keyword evidence="8" id="KW-1185">Reference proteome</keyword>
<gene>
    <name evidence="7" type="ORF">TrCOL_g11870</name>
</gene>
<dbReference type="InterPro" id="IPR008758">
    <property type="entry name" value="Peptidase_S28"/>
</dbReference>
<dbReference type="EMBL" id="BRYA01000832">
    <property type="protein sequence ID" value="GMI33835.1"/>
    <property type="molecule type" value="Genomic_DNA"/>
</dbReference>
<dbReference type="SUPFAM" id="SSF53474">
    <property type="entry name" value="alpha/beta-Hydrolases"/>
    <property type="match status" value="1"/>
</dbReference>
<keyword evidence="2" id="KW-0645">Protease</keyword>
<comment type="similarity">
    <text evidence="1">Belongs to the peptidase S28 family.</text>
</comment>
<proteinExistence type="inferred from homology"/>
<protein>
    <recommendedName>
        <fullName evidence="9">Lysosomal Pro-X carboxypeptidase</fullName>
    </recommendedName>
</protein>
<sequence>MDLPSSSFKRNQLNNKGPAWDVYPPDISGTFKVKLNPFSYLVNEPTFNLRYYGYTKFANPTSKNPTPTFVYCGNEGPIESFYNASGGIFNLAETHSALVVFIEHRYYGDSLPFGDVRSFTNGNLRYLNIPSALADYASFLSTLPTLLPNFQPSPKTTILFGGSYGGMLAAWHRFQYPHLSIGAVASGAPIDFYPKDGSQDAFYEAFLETYETTEQGCGYELDRLITALRDVSTYTDLLDGGLIPCSHGPLDYDTAPFWSYALGALATMACVDYPYPTGFIAELPGEPVKMACRGILREGEGGVKKIVEAVNVYVNYTGGLECWDLDAELVGGGRKGGGYVKKGDLGVTSWNYQACTELVLEPLTSDGLGFYPPRDGEETKKVEERCREMFGVTTDEGVMGIRYGRGEDYTKYLTNTILVENSRDPWKVGTRGVGENWENGMSKYEAEGGAHHQDLRFESEGDSEGVKEARRRESEAIGKWLREGEGNKGAIN</sequence>
<feature type="region of interest" description="Disordered" evidence="6">
    <location>
        <begin position="448"/>
        <end position="492"/>
    </location>
</feature>
<dbReference type="PANTHER" id="PTHR11010:SF38">
    <property type="entry name" value="LYSOSOMAL PRO-X CARBOXYPEPTIDASE"/>
    <property type="match status" value="1"/>
</dbReference>
<dbReference type="InterPro" id="IPR042269">
    <property type="entry name" value="Ser_carbopepase_S28_SKS"/>
</dbReference>
<reference evidence="8" key="1">
    <citation type="journal article" date="2023" name="Commun. Biol.">
        <title>Genome analysis of Parmales, the sister group of diatoms, reveals the evolutionary specialization of diatoms from phago-mixotrophs to photoautotrophs.</title>
        <authorList>
            <person name="Ban H."/>
            <person name="Sato S."/>
            <person name="Yoshikawa S."/>
            <person name="Yamada K."/>
            <person name="Nakamura Y."/>
            <person name="Ichinomiya M."/>
            <person name="Sato N."/>
            <person name="Blanc-Mathieu R."/>
            <person name="Endo H."/>
            <person name="Kuwata A."/>
            <person name="Ogata H."/>
        </authorList>
    </citation>
    <scope>NUCLEOTIDE SEQUENCE [LARGE SCALE GENOMIC DNA]</scope>
</reference>
<evidence type="ECO:0000256" key="1">
    <source>
        <dbReference type="ARBA" id="ARBA00011079"/>
    </source>
</evidence>
<evidence type="ECO:0000256" key="3">
    <source>
        <dbReference type="ARBA" id="ARBA00022729"/>
    </source>
</evidence>
<evidence type="ECO:0000313" key="8">
    <source>
        <dbReference type="Proteomes" id="UP001165065"/>
    </source>
</evidence>
<evidence type="ECO:0000256" key="2">
    <source>
        <dbReference type="ARBA" id="ARBA00022670"/>
    </source>
</evidence>
<dbReference type="Gene3D" id="1.20.120.980">
    <property type="entry name" value="Serine carboxypeptidase S28, SKS domain"/>
    <property type="match status" value="1"/>
</dbReference>
<keyword evidence="5" id="KW-0325">Glycoprotein</keyword>